<evidence type="ECO:0000313" key="1">
    <source>
        <dbReference type="EMBL" id="QBY52807.1"/>
    </source>
</evidence>
<evidence type="ECO:0000313" key="2">
    <source>
        <dbReference type="Proteomes" id="UP000295294"/>
    </source>
</evidence>
<proteinExistence type="predicted"/>
<name>A0A4P7LJH6_9BURK</name>
<sequence>MSPEPANCPVCGAAAERLRAAPRSYRYTCPSCGIFQISSRALTCRPGLPASAREDIRRLRAYGHLPLLDLTRDGVSISPGRP</sequence>
<dbReference type="EMBL" id="CP038635">
    <property type="protein sequence ID" value="QBY52807.1"/>
    <property type="molecule type" value="Genomic_DNA"/>
</dbReference>
<organism evidence="1 2">
    <name type="scientific">Cupriavidus oxalaticus</name>
    <dbReference type="NCBI Taxonomy" id="96344"/>
    <lineage>
        <taxon>Bacteria</taxon>
        <taxon>Pseudomonadati</taxon>
        <taxon>Pseudomonadota</taxon>
        <taxon>Betaproteobacteria</taxon>
        <taxon>Burkholderiales</taxon>
        <taxon>Burkholderiaceae</taxon>
        <taxon>Cupriavidus</taxon>
    </lineage>
</organism>
<dbReference type="KEGG" id="cox:E0W60_16725"/>
<dbReference type="OrthoDB" id="8966993at2"/>
<dbReference type="Proteomes" id="UP000295294">
    <property type="component" value="Chromosome 2"/>
</dbReference>
<gene>
    <name evidence="1" type="ORF">E0W60_16725</name>
</gene>
<accession>A0A4P7LJH6</accession>
<dbReference type="RefSeq" id="WP_133097440.1">
    <property type="nucleotide sequence ID" value="NZ_CP038635.1"/>
</dbReference>
<dbReference type="AlphaFoldDB" id="A0A4P7LJH6"/>
<reference evidence="1 2" key="1">
    <citation type="submission" date="2019-03" db="EMBL/GenBank/DDBJ databases">
        <title>Efficiently degradation of phenoxyalkanoic acid herbicides by Cupriavidus oxalaticus strain X32.</title>
        <authorList>
            <person name="Sheng X."/>
        </authorList>
    </citation>
    <scope>NUCLEOTIDE SEQUENCE [LARGE SCALE GENOMIC DNA]</scope>
    <source>
        <strain evidence="1 2">X32</strain>
    </source>
</reference>
<protein>
    <submittedName>
        <fullName evidence="1">Uncharacterized protein</fullName>
    </submittedName>
</protein>